<evidence type="ECO:0000313" key="3">
    <source>
        <dbReference type="EMBL" id="MFC5653247.1"/>
    </source>
</evidence>
<dbReference type="InterPro" id="IPR011330">
    <property type="entry name" value="Glyco_hydro/deAcase_b/a-brl"/>
</dbReference>
<dbReference type="InterPro" id="IPR054746">
    <property type="entry name" value="GLMA-like_second"/>
</dbReference>
<dbReference type="InterPro" id="IPR002509">
    <property type="entry name" value="NODB_dom"/>
</dbReference>
<dbReference type="RefSeq" id="WP_379191903.1">
    <property type="nucleotide sequence ID" value="NZ_JBHSOW010000119.1"/>
</dbReference>
<evidence type="ECO:0000313" key="4">
    <source>
        <dbReference type="Proteomes" id="UP001596047"/>
    </source>
</evidence>
<sequence>MTPLQMWIKSADFWDVPYEIVDVDTMQQLDLNQYELVAAIDLKVLTSSSQVKLDHYVRGGGKLLASGNLHSSLASYLGSIQVIEVKRGDTHRCMRISDETTLGNWNTGEILFFTNTYQSSGKDYVIDNIAELQAQRCCESCEVTVVDVDLEQWGKWRETTEPSLITKDVGAGKIVYTPLCLGEMEWVVQPRVPTFTEFPYVVRNNGIMLLIRDIFALTTGSDRFECRPLWQDGAKCVVVLSGDVHDYAQIPGRADREYRDMIDNMNILREYGLDGKATWFITGDVARKFPEEVREAADRNYEICPHTHQDTCYSNEGWDYYTQKDDISRCIDSFKTTIPNIHDYAKGFRTHGYNSNYDTRLALENLGYDYIADLQGWELSGTYNRNQPDHVITYVSLPQYATDYRGRKLNLLEIPDTVANDHFVYRIEKMTPDQALAFYKEGFDRMYRLGGMFQTCLHPYISIKEDPERERVYRGLIEHMVSHENVVFLLMKDLCGWWKEREVLNS</sequence>
<dbReference type="Gene3D" id="3.40.50.880">
    <property type="match status" value="1"/>
</dbReference>
<dbReference type="Proteomes" id="UP001596047">
    <property type="component" value="Unassembled WGS sequence"/>
</dbReference>
<organism evidence="3 4">
    <name type="scientific">Paenibacillus solisilvae</name>
    <dbReference type="NCBI Taxonomy" id="2486751"/>
    <lineage>
        <taxon>Bacteria</taxon>
        <taxon>Bacillati</taxon>
        <taxon>Bacillota</taxon>
        <taxon>Bacilli</taxon>
        <taxon>Bacillales</taxon>
        <taxon>Paenibacillaceae</taxon>
        <taxon>Paenibacillus</taxon>
    </lineage>
</organism>
<reference evidence="4" key="1">
    <citation type="journal article" date="2019" name="Int. J. Syst. Evol. Microbiol.">
        <title>The Global Catalogue of Microorganisms (GCM) 10K type strain sequencing project: providing services to taxonomists for standard genome sequencing and annotation.</title>
        <authorList>
            <consortium name="The Broad Institute Genomics Platform"/>
            <consortium name="The Broad Institute Genome Sequencing Center for Infectious Disease"/>
            <person name="Wu L."/>
            <person name="Ma J."/>
        </authorList>
    </citation>
    <scope>NUCLEOTIDE SEQUENCE [LARGE SCALE GENOMIC DNA]</scope>
    <source>
        <strain evidence="4">CGMCC 1.3240</strain>
    </source>
</reference>
<comment type="caution">
    <text evidence="3">The sequence shown here is derived from an EMBL/GenBank/DDBJ whole genome shotgun (WGS) entry which is preliminary data.</text>
</comment>
<gene>
    <name evidence="3" type="ORF">ACFPYJ_29860</name>
</gene>
<proteinExistence type="predicted"/>
<feature type="domain" description="NodB homology" evidence="1">
    <location>
        <begin position="266"/>
        <end position="370"/>
    </location>
</feature>
<dbReference type="Gene3D" id="3.20.20.370">
    <property type="entry name" value="Glycoside hydrolase/deacetylase"/>
    <property type="match status" value="1"/>
</dbReference>
<keyword evidence="4" id="KW-1185">Reference proteome</keyword>
<accession>A0ABW0W4U6</accession>
<evidence type="ECO:0000259" key="2">
    <source>
        <dbReference type="Pfam" id="PF22369"/>
    </source>
</evidence>
<dbReference type="PANTHER" id="PTHR47561:SF1">
    <property type="entry name" value="POLYSACCHARIDE DEACETYLASE FAMILY PROTEIN (AFU_ORTHOLOGUE AFUA_6G05030)"/>
    <property type="match status" value="1"/>
</dbReference>
<dbReference type="Pfam" id="PF01522">
    <property type="entry name" value="Polysacc_deac_1"/>
    <property type="match status" value="1"/>
</dbReference>
<dbReference type="SUPFAM" id="SSF88713">
    <property type="entry name" value="Glycoside hydrolase/deacetylase"/>
    <property type="match status" value="1"/>
</dbReference>
<evidence type="ECO:0000259" key="1">
    <source>
        <dbReference type="Pfam" id="PF01522"/>
    </source>
</evidence>
<protein>
    <submittedName>
        <fullName evidence="3">Polysaccharide deacetylase family protein</fullName>
    </submittedName>
</protein>
<dbReference type="EMBL" id="JBHSOW010000119">
    <property type="protein sequence ID" value="MFC5653247.1"/>
    <property type="molecule type" value="Genomic_DNA"/>
</dbReference>
<name>A0ABW0W4U6_9BACL</name>
<dbReference type="PANTHER" id="PTHR47561">
    <property type="entry name" value="POLYSACCHARIDE DEACETYLASE FAMILY PROTEIN (AFU_ORTHOLOGUE AFUA_6G05030)"/>
    <property type="match status" value="1"/>
</dbReference>
<feature type="domain" description="GLMA-like second" evidence="2">
    <location>
        <begin position="16"/>
        <end position="68"/>
    </location>
</feature>
<dbReference type="InterPro" id="IPR029062">
    <property type="entry name" value="Class_I_gatase-like"/>
</dbReference>
<dbReference type="Pfam" id="PF22369">
    <property type="entry name" value="GLMA_2nd"/>
    <property type="match status" value="1"/>
</dbReference>